<dbReference type="AlphaFoldDB" id="A0AAD9NJG7"/>
<accession>A0AAD9NJG7</accession>
<comment type="caution">
    <text evidence="1">The sequence shown here is derived from an EMBL/GenBank/DDBJ whole genome shotgun (WGS) entry which is preliminary data.</text>
</comment>
<protein>
    <submittedName>
        <fullName evidence="1">Uncharacterized protein</fullName>
    </submittedName>
</protein>
<name>A0AAD9NJG7_RIDPI</name>
<dbReference type="Proteomes" id="UP001209878">
    <property type="component" value="Unassembled WGS sequence"/>
</dbReference>
<evidence type="ECO:0000313" key="2">
    <source>
        <dbReference type="Proteomes" id="UP001209878"/>
    </source>
</evidence>
<reference evidence="1" key="1">
    <citation type="journal article" date="2023" name="Mol. Biol. Evol.">
        <title>Third-Generation Sequencing Reveals the Adaptive Role of the Epigenome in Three Deep-Sea Polychaetes.</title>
        <authorList>
            <person name="Perez M."/>
            <person name="Aroh O."/>
            <person name="Sun Y."/>
            <person name="Lan Y."/>
            <person name="Juniper S.K."/>
            <person name="Young C.R."/>
            <person name="Angers B."/>
            <person name="Qian P.Y."/>
        </authorList>
    </citation>
    <scope>NUCLEOTIDE SEQUENCE</scope>
    <source>
        <strain evidence="1">R07B-5</strain>
    </source>
</reference>
<dbReference type="EMBL" id="JAODUO010000948">
    <property type="protein sequence ID" value="KAK2172582.1"/>
    <property type="molecule type" value="Genomic_DNA"/>
</dbReference>
<sequence>MDDTNRRSSRFSIEPDATVQDLWRYAQQAGDRFDPQGASEAIDYGRQLRRGAAAPGRFSLSNLLDSHDSPEVRAEVTSRTMKRKDKRLQNCIFET</sequence>
<proteinExistence type="predicted"/>
<evidence type="ECO:0000313" key="1">
    <source>
        <dbReference type="EMBL" id="KAK2172582.1"/>
    </source>
</evidence>
<organism evidence="1 2">
    <name type="scientific">Ridgeia piscesae</name>
    <name type="common">Tubeworm</name>
    <dbReference type="NCBI Taxonomy" id="27915"/>
    <lineage>
        <taxon>Eukaryota</taxon>
        <taxon>Metazoa</taxon>
        <taxon>Spiralia</taxon>
        <taxon>Lophotrochozoa</taxon>
        <taxon>Annelida</taxon>
        <taxon>Polychaeta</taxon>
        <taxon>Sedentaria</taxon>
        <taxon>Canalipalpata</taxon>
        <taxon>Sabellida</taxon>
        <taxon>Siboglinidae</taxon>
        <taxon>Ridgeia</taxon>
    </lineage>
</organism>
<keyword evidence="2" id="KW-1185">Reference proteome</keyword>
<gene>
    <name evidence="1" type="ORF">NP493_941g02016</name>
</gene>